<proteinExistence type="predicted"/>
<protein>
    <submittedName>
        <fullName evidence="2">Uncharacterized protein</fullName>
    </submittedName>
</protein>
<evidence type="ECO:0000256" key="1">
    <source>
        <dbReference type="SAM" id="Phobius"/>
    </source>
</evidence>
<reference evidence="2" key="1">
    <citation type="submission" date="2016-09" db="EMBL/GenBank/DDBJ databases">
        <title>Whole genome sequencing of Salmonella enterica.</title>
        <authorList>
            <person name="Bell R."/>
        </authorList>
    </citation>
    <scope>NUCLEOTIDE SEQUENCE [LARGE SCALE GENOMIC DNA]</scope>
    <source>
        <strain evidence="2">CFSAN044929</strain>
    </source>
</reference>
<evidence type="ECO:0000313" key="2">
    <source>
        <dbReference type="EMBL" id="OHJ43811.1"/>
    </source>
</evidence>
<sequence length="92" mass="10682">NHGDDLMLSKTGFTHSELLCWQIDYAGGSLNVNGTIMRDTYKSSGMIFIAGLLCFFAHQSSFFLRNWCYDRHRSVRLVVWDIWRLIRSHNPG</sequence>
<name>A0A3F3IYG6_SALER</name>
<comment type="caution">
    <text evidence="2">The sequence shown here is derived from an EMBL/GenBank/DDBJ whole genome shotgun (WGS) entry which is preliminary data.</text>
</comment>
<gene>
    <name evidence="2" type="ORF">A7S51_25630</name>
</gene>
<keyword evidence="1" id="KW-0812">Transmembrane</keyword>
<keyword evidence="1" id="KW-0472">Membrane</keyword>
<keyword evidence="1" id="KW-1133">Transmembrane helix</keyword>
<feature type="non-terminal residue" evidence="2">
    <location>
        <position position="1"/>
    </location>
</feature>
<dbReference type="EMBL" id="MLTE01000037">
    <property type="protein sequence ID" value="OHJ43811.1"/>
    <property type="molecule type" value="Genomic_DNA"/>
</dbReference>
<dbReference type="AlphaFoldDB" id="A0A3F3IYG6"/>
<feature type="transmembrane region" description="Helical" evidence="1">
    <location>
        <begin position="45"/>
        <end position="64"/>
    </location>
</feature>
<accession>A0A3F3IYG6</accession>
<dbReference type="Proteomes" id="UP000866740">
    <property type="component" value="Unassembled WGS sequence"/>
</dbReference>
<organism evidence="2">
    <name type="scientific">Salmonella enterica</name>
    <name type="common">Salmonella choleraesuis</name>
    <dbReference type="NCBI Taxonomy" id="28901"/>
    <lineage>
        <taxon>Bacteria</taxon>
        <taxon>Pseudomonadati</taxon>
        <taxon>Pseudomonadota</taxon>
        <taxon>Gammaproteobacteria</taxon>
        <taxon>Enterobacterales</taxon>
        <taxon>Enterobacteriaceae</taxon>
        <taxon>Salmonella</taxon>
    </lineage>
</organism>